<organism evidence="2 3">
    <name type="scientific">Vanilla planifolia</name>
    <name type="common">Vanilla</name>
    <dbReference type="NCBI Taxonomy" id="51239"/>
    <lineage>
        <taxon>Eukaryota</taxon>
        <taxon>Viridiplantae</taxon>
        <taxon>Streptophyta</taxon>
        <taxon>Embryophyta</taxon>
        <taxon>Tracheophyta</taxon>
        <taxon>Spermatophyta</taxon>
        <taxon>Magnoliopsida</taxon>
        <taxon>Liliopsida</taxon>
        <taxon>Asparagales</taxon>
        <taxon>Orchidaceae</taxon>
        <taxon>Vanilloideae</taxon>
        <taxon>Vanilleae</taxon>
        <taxon>Vanilla</taxon>
    </lineage>
</organism>
<dbReference type="EMBL" id="JADCNM010000004">
    <property type="protein sequence ID" value="KAG0487143.1"/>
    <property type="molecule type" value="Genomic_DNA"/>
</dbReference>
<accession>A0A835RIY3</accession>
<evidence type="ECO:0000313" key="3">
    <source>
        <dbReference type="Proteomes" id="UP000639772"/>
    </source>
</evidence>
<feature type="signal peptide" evidence="1">
    <location>
        <begin position="1"/>
        <end position="32"/>
    </location>
</feature>
<dbReference type="AlphaFoldDB" id="A0A835RIY3"/>
<keyword evidence="1" id="KW-0732">Signal</keyword>
<feature type="chain" id="PRO_5032860829" evidence="1">
    <location>
        <begin position="33"/>
        <end position="73"/>
    </location>
</feature>
<comment type="caution">
    <text evidence="2">The sequence shown here is derived from an EMBL/GenBank/DDBJ whole genome shotgun (WGS) entry which is preliminary data.</text>
</comment>
<protein>
    <submittedName>
        <fullName evidence="2">Uncharacterized protein</fullName>
    </submittedName>
</protein>
<evidence type="ECO:0000313" key="2">
    <source>
        <dbReference type="EMBL" id="KAG0487143.1"/>
    </source>
</evidence>
<evidence type="ECO:0000256" key="1">
    <source>
        <dbReference type="SAM" id="SignalP"/>
    </source>
</evidence>
<dbReference type="Proteomes" id="UP000639772">
    <property type="component" value="Unassembled WGS sequence"/>
</dbReference>
<dbReference type="OrthoDB" id="2011645at2759"/>
<proteinExistence type="predicted"/>
<sequence length="73" mass="8056">MARLGRVTAAKATAWAALALVLFLQWGELVESTQHIVGAIKGWTYGISDWPNGKVFHDGEVLENSSKLIKEFK</sequence>
<gene>
    <name evidence="2" type="ORF">HPP92_009238</name>
</gene>
<reference evidence="2 3" key="1">
    <citation type="journal article" date="2020" name="Nat. Food">
        <title>A phased Vanilla planifolia genome enables genetic improvement of flavour and production.</title>
        <authorList>
            <person name="Hasing T."/>
            <person name="Tang H."/>
            <person name="Brym M."/>
            <person name="Khazi F."/>
            <person name="Huang T."/>
            <person name="Chambers A.H."/>
        </authorList>
    </citation>
    <scope>NUCLEOTIDE SEQUENCE [LARGE SCALE GENOMIC DNA]</scope>
    <source>
        <tissue evidence="2">Leaf</tissue>
    </source>
</reference>
<name>A0A835RIY3_VANPL</name>